<comment type="catalytic activity">
    <reaction evidence="3">
        <text>2 GTP = 3',3'-c-di-GMP + 2 diphosphate</text>
        <dbReference type="Rhea" id="RHEA:24898"/>
        <dbReference type="ChEBI" id="CHEBI:33019"/>
        <dbReference type="ChEBI" id="CHEBI:37565"/>
        <dbReference type="ChEBI" id="CHEBI:58805"/>
        <dbReference type="EC" id="2.7.7.65"/>
    </reaction>
</comment>
<dbReference type="Proteomes" id="UP000319828">
    <property type="component" value="Unassembled WGS sequence"/>
</dbReference>
<dbReference type="PANTHER" id="PTHR45138:SF9">
    <property type="entry name" value="DIGUANYLATE CYCLASE DGCM-RELATED"/>
    <property type="match status" value="1"/>
</dbReference>
<dbReference type="InterPro" id="IPR050469">
    <property type="entry name" value="Diguanylate_Cyclase"/>
</dbReference>
<dbReference type="NCBIfam" id="TIGR00254">
    <property type="entry name" value="GGDEF"/>
    <property type="match status" value="1"/>
</dbReference>
<dbReference type="GO" id="GO:0005886">
    <property type="term" value="C:plasma membrane"/>
    <property type="evidence" value="ECO:0007669"/>
    <property type="project" value="TreeGrafter"/>
</dbReference>
<feature type="transmembrane region" description="Helical" evidence="4">
    <location>
        <begin position="232"/>
        <end position="254"/>
    </location>
</feature>
<sequence length="449" mass="50769">MSTDTNLQGMKMLNQQLYIKVVLVIIALNAFLSIGYYFLGHDKTLEMSPQDYPYKVASDSVLGGNSQVSLNLDGETPVMSCRLVKSSYPWPYCEMTISLSDDVTQGIDLSGYDRVFLDIDYQGVQENTAKVRVNIRNYEPKVFDPKDDNTLKYNGIEYHAGFGQGGKEISYDKFQVLTWWLFDYNVPIEESGVKVDNVSMIQIATDSGSVLGEHTITVNKITFKGDYLSPRAFALVLLSTWISAALAFLFHELFQSRKRVRKMAAHAEHLNKLNKALETKYTEVALIATKDELTGACNRRAIREWLDDLARRVRWGTSSLSVIYVDLDHFKAVNDNFGHNVGDQVLREFAKLVYGQLRESDRLVRWGGEEFVIFCPKAGIEGAVLVAERIRLMIENYQWPEVGVLTCSFGVTEMVSGEGVTEMIARADEALYHAKKNGRNRVEVLEKLI</sequence>
<accession>A0A557NYA9</accession>
<comment type="cofactor">
    <cofactor evidence="1">
        <name>Mg(2+)</name>
        <dbReference type="ChEBI" id="CHEBI:18420"/>
    </cofactor>
</comment>
<dbReference type="InterPro" id="IPR043128">
    <property type="entry name" value="Rev_trsase/Diguanyl_cyclase"/>
</dbReference>
<dbReference type="GO" id="GO:0052621">
    <property type="term" value="F:diguanylate cyclase activity"/>
    <property type="evidence" value="ECO:0007669"/>
    <property type="project" value="UniProtKB-EC"/>
</dbReference>
<dbReference type="InterPro" id="IPR029787">
    <property type="entry name" value="Nucleotide_cyclase"/>
</dbReference>
<evidence type="ECO:0000256" key="1">
    <source>
        <dbReference type="ARBA" id="ARBA00001946"/>
    </source>
</evidence>
<proteinExistence type="predicted"/>
<dbReference type="FunFam" id="3.30.70.270:FF:000001">
    <property type="entry name" value="Diguanylate cyclase domain protein"/>
    <property type="match status" value="1"/>
</dbReference>
<keyword evidence="4" id="KW-1133">Transmembrane helix</keyword>
<keyword evidence="4" id="KW-0812">Transmembrane</keyword>
<dbReference type="SMART" id="SM00267">
    <property type="entry name" value="GGDEF"/>
    <property type="match status" value="1"/>
</dbReference>
<dbReference type="GO" id="GO:1902201">
    <property type="term" value="P:negative regulation of bacterial-type flagellum-dependent cell motility"/>
    <property type="evidence" value="ECO:0007669"/>
    <property type="project" value="TreeGrafter"/>
</dbReference>
<dbReference type="OrthoDB" id="9803824at2"/>
<dbReference type="PROSITE" id="PS50887">
    <property type="entry name" value="GGDEF"/>
    <property type="match status" value="1"/>
</dbReference>
<evidence type="ECO:0000256" key="3">
    <source>
        <dbReference type="ARBA" id="ARBA00034247"/>
    </source>
</evidence>
<keyword evidence="4" id="KW-0472">Membrane</keyword>
<protein>
    <recommendedName>
        <fullName evidence="2">diguanylate cyclase</fullName>
        <ecNumber evidence="2">2.7.7.65</ecNumber>
    </recommendedName>
</protein>
<dbReference type="AlphaFoldDB" id="A0A557NYA9"/>
<evidence type="ECO:0000313" key="7">
    <source>
        <dbReference type="Proteomes" id="UP000319828"/>
    </source>
</evidence>
<evidence type="ECO:0000313" key="6">
    <source>
        <dbReference type="EMBL" id="TVO33402.1"/>
    </source>
</evidence>
<dbReference type="Gene3D" id="3.30.70.270">
    <property type="match status" value="1"/>
</dbReference>
<dbReference type="Pfam" id="PF00990">
    <property type="entry name" value="GGDEF"/>
    <property type="match status" value="1"/>
</dbReference>
<dbReference type="SUPFAM" id="SSF55073">
    <property type="entry name" value="Nucleotide cyclase"/>
    <property type="match status" value="1"/>
</dbReference>
<gene>
    <name evidence="6" type="ORF">FOF44_15455</name>
</gene>
<feature type="transmembrane region" description="Helical" evidence="4">
    <location>
        <begin position="17"/>
        <end position="39"/>
    </location>
</feature>
<organism evidence="6 7">
    <name type="scientific">Vibrio algivorus</name>
    <dbReference type="NCBI Taxonomy" id="1667024"/>
    <lineage>
        <taxon>Bacteria</taxon>
        <taxon>Pseudomonadati</taxon>
        <taxon>Pseudomonadota</taxon>
        <taxon>Gammaproteobacteria</taxon>
        <taxon>Vibrionales</taxon>
        <taxon>Vibrionaceae</taxon>
        <taxon>Vibrio</taxon>
    </lineage>
</organism>
<dbReference type="PANTHER" id="PTHR45138">
    <property type="entry name" value="REGULATORY COMPONENTS OF SENSORY TRANSDUCTION SYSTEM"/>
    <property type="match status" value="1"/>
</dbReference>
<dbReference type="EC" id="2.7.7.65" evidence="2"/>
<evidence type="ECO:0000259" key="5">
    <source>
        <dbReference type="PROSITE" id="PS50887"/>
    </source>
</evidence>
<reference evidence="6 7" key="1">
    <citation type="submission" date="2019-07" db="EMBL/GenBank/DDBJ databases">
        <title>The draft genome sequence of Vibrio algivorus M1486.</title>
        <authorList>
            <person name="Meng X."/>
        </authorList>
    </citation>
    <scope>NUCLEOTIDE SEQUENCE [LARGE SCALE GENOMIC DNA]</scope>
    <source>
        <strain evidence="6 7">M1486</strain>
    </source>
</reference>
<comment type="caution">
    <text evidence="6">The sequence shown here is derived from an EMBL/GenBank/DDBJ whole genome shotgun (WGS) entry which is preliminary data.</text>
</comment>
<evidence type="ECO:0000256" key="2">
    <source>
        <dbReference type="ARBA" id="ARBA00012528"/>
    </source>
</evidence>
<dbReference type="GO" id="GO:0043709">
    <property type="term" value="P:cell adhesion involved in single-species biofilm formation"/>
    <property type="evidence" value="ECO:0007669"/>
    <property type="project" value="TreeGrafter"/>
</dbReference>
<feature type="domain" description="GGDEF" evidence="5">
    <location>
        <begin position="318"/>
        <end position="447"/>
    </location>
</feature>
<evidence type="ECO:0000256" key="4">
    <source>
        <dbReference type="SAM" id="Phobius"/>
    </source>
</evidence>
<name>A0A557NYA9_9VIBR</name>
<dbReference type="EMBL" id="VMKJ01000042">
    <property type="protein sequence ID" value="TVO33402.1"/>
    <property type="molecule type" value="Genomic_DNA"/>
</dbReference>
<dbReference type="InterPro" id="IPR000160">
    <property type="entry name" value="GGDEF_dom"/>
</dbReference>
<dbReference type="CDD" id="cd01949">
    <property type="entry name" value="GGDEF"/>
    <property type="match status" value="1"/>
</dbReference>